<keyword evidence="3" id="KW-1185">Reference proteome</keyword>
<evidence type="ECO:0000259" key="1">
    <source>
        <dbReference type="Pfam" id="PF00456"/>
    </source>
</evidence>
<feature type="domain" description="Transketolase N-terminal" evidence="1">
    <location>
        <begin position="133"/>
        <end position="299"/>
    </location>
</feature>
<gene>
    <name evidence="2" type="primary">tkt_2</name>
    <name evidence="2" type="ORF">Poly30_53500</name>
</gene>
<accession>A0A518F0C3</accession>
<dbReference type="PANTHER" id="PTHR43825">
    <property type="entry name" value="PYRUVATE DEHYDROGENASE E1 COMPONENT"/>
    <property type="match status" value="1"/>
</dbReference>
<dbReference type="PANTHER" id="PTHR43825:SF1">
    <property type="entry name" value="TRANSKETOLASE-LIKE PYRIMIDINE-BINDING DOMAIN-CONTAINING PROTEIN"/>
    <property type="match status" value="1"/>
</dbReference>
<keyword evidence="2" id="KW-0808">Transferase</keyword>
<dbReference type="OrthoDB" id="8732661at2"/>
<name>A0A518F0C3_9BACT</name>
<dbReference type="InterPro" id="IPR005474">
    <property type="entry name" value="Transketolase_N"/>
</dbReference>
<evidence type="ECO:0000313" key="2">
    <source>
        <dbReference type="EMBL" id="QDV09790.1"/>
    </source>
</evidence>
<protein>
    <submittedName>
        <fullName evidence="2">Transketolase</fullName>
        <ecNumber evidence="2">2.2.1.1</ecNumber>
    </submittedName>
</protein>
<sequence>MTTTTASPRPSLDELRPHFGKWEIVGDLIDQSIDLMLNIRQSGHPGGSRSKVPFMVASTLGAGMRWDIRRPELAFGDRYVLVAGHCNPGTYAMLAVYNEALRICHERTGDAKYLVPNAKERQLVWEDLLWLRHHGHLPGHAEMEGKTMFFKFNTGPSGHGAPAALGEAMALKHAGSDAKVFAVEGEGGHSAGCHHEVKNSAYGLGLDNLIYLMDWNDHGIDAFANSEVAYGTPKEWFESYGWRVAGAEDGHDYEQITKALVEIVHAEDTQGKPGCVWFKTRKGRGYGVFDAASHGKSHGRNSEMFWKCREDFAKKYGVTFEGHGDTTDPGEQACREQSKGWFETVFSVLRDTEGLAEYVANTLIGLGESVPAKPASFKLGSEVNMAEDRAWLDELPKELFLEPGAKGANKDGFAKFGAWVNSLAKERMGRPLVLACSADLADSTAISGFAKNFGDKPNFGWYERNSNTEGSLLPQQITEFTNAGLVAGAATVNMSDKPEENFLGYWGACSTYGSFSYLKYGMLRLFSQLAQDCELKVGKVIWVAGHSGPETAEDSRTHFGIFSPVVTQLFPDGHVINLRPWNHNELAPALAAALKTDVPIIALHLTRPATVVPDRAALGMPSYMEAAKGAYVLRDYDPKRPKEGTLIIEGTATMESMISLLPKFHDGSAPNCKLIATSSYELFMRQDKEYRDSVLHKSDWLDSTVISNGSRIGMHPWLSSKVAEQYAMTSDHDDRWRTGGSLEEVVAEAKLDPDSLMIGIQRFASDREERLGRLHYA</sequence>
<dbReference type="InterPro" id="IPR051157">
    <property type="entry name" value="PDH/Transketolase"/>
</dbReference>
<dbReference type="InterPro" id="IPR029061">
    <property type="entry name" value="THDP-binding"/>
</dbReference>
<dbReference type="Gene3D" id="3.40.50.970">
    <property type="match status" value="2"/>
</dbReference>
<proteinExistence type="predicted"/>
<dbReference type="SUPFAM" id="SSF52518">
    <property type="entry name" value="Thiamin diphosphate-binding fold (THDP-binding)"/>
    <property type="match status" value="2"/>
</dbReference>
<organism evidence="2 3">
    <name type="scientific">Saltatorellus ferox</name>
    <dbReference type="NCBI Taxonomy" id="2528018"/>
    <lineage>
        <taxon>Bacteria</taxon>
        <taxon>Pseudomonadati</taxon>
        <taxon>Planctomycetota</taxon>
        <taxon>Planctomycetia</taxon>
        <taxon>Planctomycetia incertae sedis</taxon>
        <taxon>Saltatorellus</taxon>
    </lineage>
</organism>
<dbReference type="AlphaFoldDB" id="A0A518F0C3"/>
<dbReference type="EC" id="2.2.1.1" evidence="2"/>
<dbReference type="EMBL" id="CP036434">
    <property type="protein sequence ID" value="QDV09790.1"/>
    <property type="molecule type" value="Genomic_DNA"/>
</dbReference>
<dbReference type="Proteomes" id="UP000320390">
    <property type="component" value="Chromosome"/>
</dbReference>
<reference evidence="2 3" key="1">
    <citation type="submission" date="2019-02" db="EMBL/GenBank/DDBJ databases">
        <title>Deep-cultivation of Planctomycetes and their phenomic and genomic characterization uncovers novel biology.</title>
        <authorList>
            <person name="Wiegand S."/>
            <person name="Jogler M."/>
            <person name="Boedeker C."/>
            <person name="Pinto D."/>
            <person name="Vollmers J."/>
            <person name="Rivas-Marin E."/>
            <person name="Kohn T."/>
            <person name="Peeters S.H."/>
            <person name="Heuer A."/>
            <person name="Rast P."/>
            <person name="Oberbeckmann S."/>
            <person name="Bunk B."/>
            <person name="Jeske O."/>
            <person name="Meyerdierks A."/>
            <person name="Storesund J.E."/>
            <person name="Kallscheuer N."/>
            <person name="Luecker S."/>
            <person name="Lage O.M."/>
            <person name="Pohl T."/>
            <person name="Merkel B.J."/>
            <person name="Hornburger P."/>
            <person name="Mueller R.-W."/>
            <person name="Bruemmer F."/>
            <person name="Labrenz M."/>
            <person name="Spormann A.M."/>
            <person name="Op den Camp H."/>
            <person name="Overmann J."/>
            <person name="Amann R."/>
            <person name="Jetten M.S.M."/>
            <person name="Mascher T."/>
            <person name="Medema M.H."/>
            <person name="Devos D.P."/>
            <person name="Kaster A.-K."/>
            <person name="Ovreas L."/>
            <person name="Rohde M."/>
            <person name="Galperin M.Y."/>
            <person name="Jogler C."/>
        </authorList>
    </citation>
    <scope>NUCLEOTIDE SEQUENCE [LARGE SCALE GENOMIC DNA]</scope>
    <source>
        <strain evidence="2 3">Poly30</strain>
    </source>
</reference>
<dbReference type="Pfam" id="PF00456">
    <property type="entry name" value="Transketolase_N"/>
    <property type="match status" value="1"/>
</dbReference>
<evidence type="ECO:0000313" key="3">
    <source>
        <dbReference type="Proteomes" id="UP000320390"/>
    </source>
</evidence>
<dbReference type="RefSeq" id="WP_145204801.1">
    <property type="nucleotide sequence ID" value="NZ_CP036434.1"/>
</dbReference>
<dbReference type="GO" id="GO:0004802">
    <property type="term" value="F:transketolase activity"/>
    <property type="evidence" value="ECO:0007669"/>
    <property type="project" value="UniProtKB-EC"/>
</dbReference>